<evidence type="ECO:0000256" key="8">
    <source>
        <dbReference type="ARBA" id="ARBA00023136"/>
    </source>
</evidence>
<evidence type="ECO:0000313" key="11">
    <source>
        <dbReference type="WBParaSite" id="MCU_013072-RB"/>
    </source>
</evidence>
<dbReference type="PANTHER" id="PTHR19297:SF191">
    <property type="entry name" value="PROTEIN XYLOSYLTRANSFERASE"/>
    <property type="match status" value="1"/>
</dbReference>
<comment type="subcellular location">
    <subcellularLocation>
        <location evidence="1">Membrane</location>
        <topology evidence="1">Single-pass type II membrane protein</topology>
    </subcellularLocation>
</comment>
<sequence length="259" mass="29897">NVQLVPHEERVAVHWGYESVLIPQITCAKQALMNHATWKYLVNLVGQDFPLRTNMELVAALKALNGSNLVESVELGRFAWRTYKRLLPLGTTWYIGSIYGAFRREFLHEAVMGTAVRPIRYLMLKPKYIRHPDEFYFPTLAYNSHLHLPGACLHSPAPESEVGLNYLAKFVIWRSYNMTCATNYVRNVCILGMDQVALLQTVPHISANKFHADYQPEAYDAMEQWYFQRVAAEVKSGSYNRCSFDPNIYAERLCSRYHI</sequence>
<evidence type="ECO:0000256" key="3">
    <source>
        <dbReference type="ARBA" id="ARBA00022676"/>
    </source>
</evidence>
<evidence type="ECO:0000256" key="1">
    <source>
        <dbReference type="ARBA" id="ARBA00004606"/>
    </source>
</evidence>
<accession>A0A5K3FY20</accession>
<keyword evidence="9" id="KW-0325">Glycoprotein</keyword>
<evidence type="ECO:0000256" key="6">
    <source>
        <dbReference type="ARBA" id="ARBA00022968"/>
    </source>
</evidence>
<protein>
    <submittedName>
        <fullName evidence="11">Peptidase_M13 domain-containing protein</fullName>
    </submittedName>
</protein>
<organism evidence="11">
    <name type="scientific">Mesocestoides corti</name>
    <name type="common">Flatworm</name>
    <dbReference type="NCBI Taxonomy" id="53468"/>
    <lineage>
        <taxon>Eukaryota</taxon>
        <taxon>Metazoa</taxon>
        <taxon>Spiralia</taxon>
        <taxon>Lophotrochozoa</taxon>
        <taxon>Platyhelminthes</taxon>
        <taxon>Cestoda</taxon>
        <taxon>Eucestoda</taxon>
        <taxon>Cyclophyllidea</taxon>
        <taxon>Mesocestoididae</taxon>
        <taxon>Mesocestoides</taxon>
    </lineage>
</organism>
<dbReference type="PANTHER" id="PTHR19297">
    <property type="entry name" value="GLYCOSYLTRANSFERASE 14 FAMILY MEMBER"/>
    <property type="match status" value="1"/>
</dbReference>
<evidence type="ECO:0000256" key="2">
    <source>
        <dbReference type="ARBA" id="ARBA00004922"/>
    </source>
</evidence>
<keyword evidence="4" id="KW-0808">Transferase</keyword>
<keyword evidence="7" id="KW-1133">Transmembrane helix</keyword>
<dbReference type="WBParaSite" id="MCU_013072-RB">
    <property type="protein sequence ID" value="MCU_013072-RB"/>
    <property type="gene ID" value="MCU_013072"/>
</dbReference>
<evidence type="ECO:0000256" key="10">
    <source>
        <dbReference type="ARBA" id="ARBA00038150"/>
    </source>
</evidence>
<evidence type="ECO:0000256" key="5">
    <source>
        <dbReference type="ARBA" id="ARBA00022692"/>
    </source>
</evidence>
<keyword evidence="6" id="KW-0735">Signal-anchor</keyword>
<proteinExistence type="inferred from homology"/>
<dbReference type="AlphaFoldDB" id="A0A5K3FY20"/>
<dbReference type="Pfam" id="PF02485">
    <property type="entry name" value="Branch"/>
    <property type="match status" value="1"/>
</dbReference>
<reference evidence="11" key="1">
    <citation type="submission" date="2019-11" db="UniProtKB">
        <authorList>
            <consortium name="WormBaseParasite"/>
        </authorList>
    </citation>
    <scope>IDENTIFICATION</scope>
</reference>
<name>A0A5K3FY20_MESCO</name>
<evidence type="ECO:0000256" key="4">
    <source>
        <dbReference type="ARBA" id="ARBA00022679"/>
    </source>
</evidence>
<dbReference type="GO" id="GO:0008375">
    <property type="term" value="F:acetylglucosaminyltransferase activity"/>
    <property type="evidence" value="ECO:0007669"/>
    <property type="project" value="TreeGrafter"/>
</dbReference>
<comment type="similarity">
    <text evidence="10">Belongs to the glycosyltransferase 14 family.</text>
</comment>
<keyword evidence="8" id="KW-0472">Membrane</keyword>
<dbReference type="GO" id="GO:0016020">
    <property type="term" value="C:membrane"/>
    <property type="evidence" value="ECO:0007669"/>
    <property type="project" value="UniProtKB-SubCell"/>
</dbReference>
<evidence type="ECO:0000256" key="9">
    <source>
        <dbReference type="ARBA" id="ARBA00023180"/>
    </source>
</evidence>
<keyword evidence="5" id="KW-0812">Transmembrane</keyword>
<evidence type="ECO:0000256" key="7">
    <source>
        <dbReference type="ARBA" id="ARBA00022989"/>
    </source>
</evidence>
<dbReference type="InterPro" id="IPR003406">
    <property type="entry name" value="Glyco_trans_14"/>
</dbReference>
<comment type="pathway">
    <text evidence="2">Protein modification; protein glycosylation.</text>
</comment>
<keyword evidence="3" id="KW-0328">Glycosyltransferase</keyword>